<reference evidence="9 10" key="1">
    <citation type="submission" date="2018-08" db="EMBL/GenBank/DDBJ databases">
        <title>A genome reference for cultivated species of the human gut microbiota.</title>
        <authorList>
            <person name="Zou Y."/>
            <person name="Xue W."/>
            <person name="Luo G."/>
        </authorList>
    </citation>
    <scope>NUCLEOTIDE SEQUENCE [LARGE SCALE GENOMIC DNA]</scope>
    <source>
        <strain evidence="9 10">AM28-23</strain>
    </source>
</reference>
<keyword evidence="6" id="KW-0472">Membrane</keyword>
<dbReference type="InterPro" id="IPR024528">
    <property type="entry name" value="ThrE_2"/>
</dbReference>
<dbReference type="Proteomes" id="UP000283745">
    <property type="component" value="Unassembled WGS sequence"/>
</dbReference>
<dbReference type="PANTHER" id="PTHR34390">
    <property type="entry name" value="UPF0442 PROTEIN YJJB-RELATED"/>
    <property type="match status" value="1"/>
</dbReference>
<keyword evidence="3" id="KW-0997">Cell inner membrane</keyword>
<evidence type="ECO:0000256" key="7">
    <source>
        <dbReference type="ARBA" id="ARBA00034125"/>
    </source>
</evidence>
<protein>
    <submittedName>
        <fullName evidence="9">Threonine/serine exporter</fullName>
    </submittedName>
</protein>
<dbReference type="PANTHER" id="PTHR34390:SF1">
    <property type="entry name" value="SUCCINATE TRANSPORTER SUBUNIT YJJB-RELATED"/>
    <property type="match status" value="1"/>
</dbReference>
<evidence type="ECO:0000313" key="9">
    <source>
        <dbReference type="EMBL" id="RHE38349.1"/>
    </source>
</evidence>
<comment type="similarity">
    <text evidence="7">Belongs to the ThrE exporter (TC 2.A.79) family.</text>
</comment>
<dbReference type="InterPro" id="IPR050539">
    <property type="entry name" value="ThrE_Dicarb/AminoAcid_Exp"/>
</dbReference>
<feature type="domain" description="Threonine/Serine exporter ThrE" evidence="8">
    <location>
        <begin position="6"/>
        <end position="132"/>
    </location>
</feature>
<evidence type="ECO:0000256" key="1">
    <source>
        <dbReference type="ARBA" id="ARBA00004651"/>
    </source>
</evidence>
<evidence type="ECO:0000256" key="5">
    <source>
        <dbReference type="ARBA" id="ARBA00022989"/>
    </source>
</evidence>
<evidence type="ECO:0000256" key="4">
    <source>
        <dbReference type="ARBA" id="ARBA00022692"/>
    </source>
</evidence>
<keyword evidence="5" id="KW-1133">Transmembrane helix</keyword>
<sequence length="148" mass="16893">MHEIIQLLVSFTGSLGFAVLFNIHGKKLWFAALGGCLSWAVYLVTGIWTASPYICGFWSTVVITLYAECMARIHKTPVTVFLVSATIPLIPGAALYRTMNWMMMQEWDKFRADGTYTILFAASMAAGMTLTTILFRMIWGWKYRQRWM</sequence>
<comment type="subcellular location">
    <subcellularLocation>
        <location evidence="1">Cell membrane</location>
        <topology evidence="1">Multi-pass membrane protein</topology>
    </subcellularLocation>
</comment>
<keyword evidence="4" id="KW-0812">Transmembrane</keyword>
<dbReference type="EMBL" id="QSKF01000011">
    <property type="protein sequence ID" value="RHE38349.1"/>
    <property type="molecule type" value="Genomic_DNA"/>
</dbReference>
<proteinExistence type="inferred from homology"/>
<keyword evidence="2" id="KW-1003">Cell membrane</keyword>
<evidence type="ECO:0000256" key="3">
    <source>
        <dbReference type="ARBA" id="ARBA00022519"/>
    </source>
</evidence>
<dbReference type="AlphaFoldDB" id="A0A414EGZ9"/>
<evidence type="ECO:0000256" key="6">
    <source>
        <dbReference type="ARBA" id="ARBA00023136"/>
    </source>
</evidence>
<evidence type="ECO:0000313" key="10">
    <source>
        <dbReference type="Proteomes" id="UP000283745"/>
    </source>
</evidence>
<name>A0A414EGZ9_9FIRM</name>
<evidence type="ECO:0000259" key="8">
    <source>
        <dbReference type="Pfam" id="PF12821"/>
    </source>
</evidence>
<dbReference type="Pfam" id="PF12821">
    <property type="entry name" value="ThrE_2"/>
    <property type="match status" value="1"/>
</dbReference>
<organism evidence="9 10">
    <name type="scientific">Blautia obeum</name>
    <dbReference type="NCBI Taxonomy" id="40520"/>
    <lineage>
        <taxon>Bacteria</taxon>
        <taxon>Bacillati</taxon>
        <taxon>Bacillota</taxon>
        <taxon>Clostridia</taxon>
        <taxon>Lachnospirales</taxon>
        <taxon>Lachnospiraceae</taxon>
        <taxon>Blautia</taxon>
    </lineage>
</organism>
<dbReference type="GO" id="GO:0005886">
    <property type="term" value="C:plasma membrane"/>
    <property type="evidence" value="ECO:0007669"/>
    <property type="project" value="UniProtKB-SubCell"/>
</dbReference>
<accession>A0A414EGZ9</accession>
<comment type="caution">
    <text evidence="9">The sequence shown here is derived from an EMBL/GenBank/DDBJ whole genome shotgun (WGS) entry which is preliminary data.</text>
</comment>
<gene>
    <name evidence="9" type="ORF">DW740_13350</name>
</gene>
<dbReference type="GO" id="GO:0015744">
    <property type="term" value="P:succinate transport"/>
    <property type="evidence" value="ECO:0007669"/>
    <property type="project" value="TreeGrafter"/>
</dbReference>
<evidence type="ECO:0000256" key="2">
    <source>
        <dbReference type="ARBA" id="ARBA00022475"/>
    </source>
</evidence>
<dbReference type="RefSeq" id="WP_015542483.1">
    <property type="nucleotide sequence ID" value="NZ_CABJFK010000011.1"/>
</dbReference>